<dbReference type="Pfam" id="PF13439">
    <property type="entry name" value="Glyco_transf_4"/>
    <property type="match status" value="1"/>
</dbReference>
<proteinExistence type="predicted"/>
<organism evidence="4 5">
    <name type="scientific">Mesoterricola silvestris</name>
    <dbReference type="NCBI Taxonomy" id="2927979"/>
    <lineage>
        <taxon>Bacteria</taxon>
        <taxon>Pseudomonadati</taxon>
        <taxon>Acidobacteriota</taxon>
        <taxon>Holophagae</taxon>
        <taxon>Holophagales</taxon>
        <taxon>Holophagaceae</taxon>
        <taxon>Mesoterricola</taxon>
    </lineage>
</organism>
<reference evidence="5" key="1">
    <citation type="journal article" date="2023" name="Int. J. Syst. Evol. Microbiol.">
        <title>Mesoterricola silvestris gen. nov., sp. nov., Mesoterricola sediminis sp. nov., Geothrix oryzae sp. nov., Geothrix edaphica sp. nov., Geothrix rubra sp. nov., and Geothrix limicola sp. nov., six novel members of Acidobacteriota isolated from soils.</title>
        <authorList>
            <person name="Itoh H."/>
            <person name="Sugisawa Y."/>
            <person name="Mise K."/>
            <person name="Xu Z."/>
            <person name="Kuniyasu M."/>
            <person name="Ushijima N."/>
            <person name="Kawano K."/>
            <person name="Kobayashi E."/>
            <person name="Shiratori Y."/>
            <person name="Masuda Y."/>
            <person name="Senoo K."/>
        </authorList>
    </citation>
    <scope>NUCLEOTIDE SEQUENCE [LARGE SCALE GENOMIC DNA]</scope>
    <source>
        <strain evidence="5">W79</strain>
    </source>
</reference>
<dbReference type="EMBL" id="AP027080">
    <property type="protein sequence ID" value="BDU71780.1"/>
    <property type="molecule type" value="Genomic_DNA"/>
</dbReference>
<evidence type="ECO:0000259" key="3">
    <source>
        <dbReference type="Pfam" id="PF13439"/>
    </source>
</evidence>
<gene>
    <name evidence="4" type="ORF">METEAL_09540</name>
</gene>
<keyword evidence="2 4" id="KW-0808">Transferase</keyword>
<keyword evidence="1" id="KW-0328">Glycosyltransferase</keyword>
<name>A0AA48K856_9BACT</name>
<protein>
    <submittedName>
        <fullName evidence="4">Glycosyl transferase</fullName>
    </submittedName>
</protein>
<dbReference type="PANTHER" id="PTHR12526:SF510">
    <property type="entry name" value="D-INOSITOL 3-PHOSPHATE GLYCOSYLTRANSFERASE"/>
    <property type="match status" value="1"/>
</dbReference>
<dbReference type="SUPFAM" id="SSF53756">
    <property type="entry name" value="UDP-Glycosyltransferase/glycogen phosphorylase"/>
    <property type="match status" value="1"/>
</dbReference>
<evidence type="ECO:0000313" key="5">
    <source>
        <dbReference type="Proteomes" id="UP001238179"/>
    </source>
</evidence>
<dbReference type="AlphaFoldDB" id="A0AA48K856"/>
<keyword evidence="5" id="KW-1185">Reference proteome</keyword>
<dbReference type="RefSeq" id="WP_316414684.1">
    <property type="nucleotide sequence ID" value="NZ_AP027080.1"/>
</dbReference>
<dbReference type="Gene3D" id="3.40.50.2000">
    <property type="entry name" value="Glycogen Phosphorylase B"/>
    <property type="match status" value="2"/>
</dbReference>
<evidence type="ECO:0000256" key="2">
    <source>
        <dbReference type="ARBA" id="ARBA00022679"/>
    </source>
</evidence>
<dbReference type="GO" id="GO:0016757">
    <property type="term" value="F:glycosyltransferase activity"/>
    <property type="evidence" value="ECO:0007669"/>
    <property type="project" value="UniProtKB-KW"/>
</dbReference>
<evidence type="ECO:0000256" key="1">
    <source>
        <dbReference type="ARBA" id="ARBA00022676"/>
    </source>
</evidence>
<dbReference type="Proteomes" id="UP001238179">
    <property type="component" value="Chromosome"/>
</dbReference>
<feature type="domain" description="Glycosyltransferase subfamily 4-like N-terminal" evidence="3">
    <location>
        <begin position="17"/>
        <end position="185"/>
    </location>
</feature>
<sequence length="387" mass="41145">MSPRKRRLLFLINSLNPGGAERQLTELVSNLDPSRFETLVVVTYDAAGPGKEGFYRQVAAVPGVTLACLHKRHGALGYARSLPRLFRLVQAFEPDVLHGYMEGNLPVLLTGALLRKPAVWGIRRSSVDHTKMDLLSRALLRLTIALSGFADLVIFNSEAGLRNHRAMGMKGPRMAVVPNGFSMERFHPDPRAGGAWRRSQGIPEGVPLLGIVGRLDPVKDHPTFLRAAARVIRQCPDAHFVCAGGGPGPYLEALQAQAGSLGLGERVHWPGTCSDMGNVYNALSALLLTSTDEGFPNVLGEAMACGVPCVTTRVGDAALLVGGTGYVCEVGDDGAIAAAVLALLGEEPPAKADRSSDARARIRDHFSVQALARNTEALLEGVVAGLG</sequence>
<dbReference type="KEGG" id="msil:METEAL_09540"/>
<dbReference type="InterPro" id="IPR028098">
    <property type="entry name" value="Glyco_trans_4-like_N"/>
</dbReference>
<dbReference type="Pfam" id="PF13692">
    <property type="entry name" value="Glyco_trans_1_4"/>
    <property type="match status" value="1"/>
</dbReference>
<evidence type="ECO:0000313" key="4">
    <source>
        <dbReference type="EMBL" id="BDU71780.1"/>
    </source>
</evidence>
<dbReference type="PANTHER" id="PTHR12526">
    <property type="entry name" value="GLYCOSYLTRANSFERASE"/>
    <property type="match status" value="1"/>
</dbReference>
<accession>A0AA48K856</accession>